<dbReference type="SUPFAM" id="SSF117074">
    <property type="entry name" value="Hypothetical protein PA1324"/>
    <property type="match status" value="5"/>
</dbReference>
<organism evidence="3 4">
    <name type="scientific">Shimia gijangensis</name>
    <dbReference type="NCBI Taxonomy" id="1470563"/>
    <lineage>
        <taxon>Bacteria</taxon>
        <taxon>Pseudomonadati</taxon>
        <taxon>Pseudomonadota</taxon>
        <taxon>Alphaproteobacteria</taxon>
        <taxon>Rhodobacterales</taxon>
        <taxon>Roseobacteraceae</taxon>
    </lineage>
</organism>
<dbReference type="OrthoDB" id="7877320at2"/>
<protein>
    <submittedName>
        <fullName evidence="3">Cna protein B-type domain-containing protein</fullName>
    </submittedName>
</protein>
<dbReference type="PANTHER" id="PTHR23303">
    <property type="entry name" value="CARBOXYPEPTIDASE REGULATORY REGION-CONTAINING"/>
    <property type="match status" value="1"/>
</dbReference>
<evidence type="ECO:0000256" key="1">
    <source>
        <dbReference type="ARBA" id="ARBA00022729"/>
    </source>
</evidence>
<evidence type="ECO:0000259" key="2">
    <source>
        <dbReference type="Pfam" id="PF17802"/>
    </source>
</evidence>
<name>A0A1M6QX08_9RHOB</name>
<dbReference type="InterPro" id="IPR013783">
    <property type="entry name" value="Ig-like_fold"/>
</dbReference>
<dbReference type="Proteomes" id="UP000183982">
    <property type="component" value="Unassembled WGS sequence"/>
</dbReference>
<keyword evidence="1" id="KW-0732">Signal</keyword>
<evidence type="ECO:0000313" key="3">
    <source>
        <dbReference type="EMBL" id="SHK24680.1"/>
    </source>
</evidence>
<keyword evidence="4" id="KW-1185">Reference proteome</keyword>
<reference evidence="4" key="1">
    <citation type="submission" date="2016-11" db="EMBL/GenBank/DDBJ databases">
        <authorList>
            <person name="Varghese N."/>
            <person name="Submissions S."/>
        </authorList>
    </citation>
    <scope>NUCLEOTIDE SEQUENCE [LARGE SCALE GENOMIC DNA]</scope>
    <source>
        <strain evidence="4">DSM 100564</strain>
    </source>
</reference>
<gene>
    <name evidence="3" type="ORF">SAMN05444000_12346</name>
</gene>
<sequence length="1295" mass="137462">MANDFEVILNDEDILENDLSVSTDLDDYAPGSTAKITATGVAVGGTITFEVDHVSGPGEDGVYGTSDDAVADLDGAGHDSWSVTDGGAGDLDGEANGTIVTNWYVNPDDSLDETFLLSADSGTETAFWSFTDSIPAGYVPPTGSGVPATTVLDLTALDSPDFQDASGTVWTNDIFGAGTGVISPFLRTQATGNADTQDGVNTSGDLNNDEKAQANGYTRDLLLSEVARFNSDNNVVLENGDYEGSFYEFRLDINENSNSNGEQYISLDELMIFVSTEDNLTIESTEVYGKTAGEIEALFYDSDLGSSVLDGAISSDKIELVYDLDALLDSWVALNYDLQAGSGVGDIAFYIQESDFLAAMATLVDDGYSGSTQATYVYLVSSNGAQGAGTAPLLTSDDNYDPAGGSQDAQWGISDGFEEWSVLKAVPFGGIQGYKYEDTDGDGVLDDGETGIAQWHIYLYADANNDGLFTAADVFNPDGTLIAPVRQTQTLTLEAANGDATLVGSYSFEGVAVGNYWLVEESFDGWFNSDETYTTVTNPSTAEEVTFIHAELISVSAGSTFGEGAEEDASFLNYQTGSISGTKYEDNDGNTGGADADTPLAGVMIYLFELVGGSYVNTGLTAETDINGDYSFNDLDPGTYKVSETADLGDDETGAATTITVDGATWIAVGDDTASDEITLTSGESEEDHDFFNYQTGSISGTKYEDNDGNTGGADADTPLAGVMIYLFELVGGSYVNTGLTAETDINGDYSFNDLDPGTYKVSETADLGDDETGAATTITVDGATWIAVGDDTASDEITLTSGESEEDHDFFNYQTGSISGTKYEDNDGLSATTDDRDVTLEGWTITLTGDTDGDGIDDFHATDTTDEFGNFSFTDLEPGDYVITEEDRDGWSNVTPLTITADGLTSGFALTGQDFANFELASIEGFKFWDLDRDGLWEDADGEMGANGWEIQLLDESMAVIDSYVTGSEAGKEDGYWYFDDLGPGTYYLQEVLIGGFVQTLPDDGVYKVVVDESGALYVMDTETGEDLLFGNDKIDGPGVRTPGFWQGQLGQTFWDGDSENDGIIDGTGNDTEKQGDEFADDDVIVLNYGENDYDAQAPGTGSAYWERVGSEDPGRDALFLLIGDWDFDGSLDDTEEWYEDGPGPDKMGINLIEALNALRGGGLDGERSRGKDWGKTDLIERDLVASWLNVMAGNDASETAAGGEDAGYWIDQAIAYLNAPGSGGKKAWSDGVRFDSNGDGEIDGDDAHTESGAAIHDALDGWNNSGELDGFSVAVDGDDTGLAQFQAFYEAVA</sequence>
<dbReference type="InterPro" id="IPR041033">
    <property type="entry name" value="SpaA_PFL_dom_1"/>
</dbReference>
<evidence type="ECO:0000313" key="4">
    <source>
        <dbReference type="Proteomes" id="UP000183982"/>
    </source>
</evidence>
<dbReference type="STRING" id="1470563.SAMN05444000_12346"/>
<proteinExistence type="predicted"/>
<dbReference type="InterPro" id="IPR051417">
    <property type="entry name" value="SDr/BOS_complex"/>
</dbReference>
<dbReference type="PANTHER" id="PTHR23303:SF15">
    <property type="entry name" value="COLOSSIN-A"/>
    <property type="match status" value="1"/>
</dbReference>
<accession>A0A1M6QX08</accession>
<feature type="domain" description="SpaA-like prealbumin fold" evidence="2">
    <location>
        <begin position="835"/>
        <end position="891"/>
    </location>
</feature>
<dbReference type="RefSeq" id="WP_073255549.1">
    <property type="nucleotide sequence ID" value="NZ_FQZQ01000023.1"/>
</dbReference>
<dbReference type="Pfam" id="PF17802">
    <property type="entry name" value="SpaA"/>
    <property type="match status" value="1"/>
</dbReference>
<dbReference type="Gene3D" id="2.60.40.10">
    <property type="entry name" value="Immunoglobulins"/>
    <property type="match status" value="5"/>
</dbReference>
<dbReference type="EMBL" id="FQZQ01000023">
    <property type="protein sequence ID" value="SHK24680.1"/>
    <property type="molecule type" value="Genomic_DNA"/>
</dbReference>